<dbReference type="InterPro" id="IPR050121">
    <property type="entry name" value="Cytochrome_P450_monoxygenase"/>
</dbReference>
<comment type="caution">
    <text evidence="10">The sequence shown here is derived from an EMBL/GenBank/DDBJ whole genome shotgun (WGS) entry which is preliminary data.</text>
</comment>
<comment type="cofactor">
    <cofactor evidence="1 8">
        <name>heme</name>
        <dbReference type="ChEBI" id="CHEBI:30413"/>
    </cofactor>
</comment>
<dbReference type="GO" id="GO:0004497">
    <property type="term" value="F:monooxygenase activity"/>
    <property type="evidence" value="ECO:0007669"/>
    <property type="project" value="UniProtKB-KW"/>
</dbReference>
<evidence type="ECO:0000256" key="7">
    <source>
        <dbReference type="ARBA" id="ARBA00023033"/>
    </source>
</evidence>
<evidence type="ECO:0000256" key="1">
    <source>
        <dbReference type="ARBA" id="ARBA00001971"/>
    </source>
</evidence>
<keyword evidence="4 8" id="KW-0479">Metal-binding</keyword>
<feature type="binding site" description="axial binding residue" evidence="8">
    <location>
        <position position="460"/>
    </location>
    <ligand>
        <name>heme</name>
        <dbReference type="ChEBI" id="CHEBI:30413"/>
    </ligand>
    <ligandPart>
        <name>Fe</name>
        <dbReference type="ChEBI" id="CHEBI:18248"/>
    </ligandPart>
</feature>
<dbReference type="AlphaFoldDB" id="A0A1F5LKL5"/>
<dbReference type="SUPFAM" id="SSF48264">
    <property type="entry name" value="Cytochrome P450"/>
    <property type="match status" value="1"/>
</dbReference>
<keyword evidence="5" id="KW-0560">Oxidoreductase</keyword>
<proteinExistence type="inferred from homology"/>
<dbReference type="GO" id="GO:0016705">
    <property type="term" value="F:oxidoreductase activity, acting on paired donors, with incorporation or reduction of molecular oxygen"/>
    <property type="evidence" value="ECO:0007669"/>
    <property type="project" value="InterPro"/>
</dbReference>
<keyword evidence="9" id="KW-0812">Transmembrane</keyword>
<evidence type="ECO:0000256" key="8">
    <source>
        <dbReference type="PIRSR" id="PIRSR602401-1"/>
    </source>
</evidence>
<dbReference type="OrthoDB" id="3945418at2759"/>
<feature type="transmembrane region" description="Helical" evidence="9">
    <location>
        <begin position="6"/>
        <end position="29"/>
    </location>
</feature>
<dbReference type="GeneID" id="34575573"/>
<dbReference type="InterPro" id="IPR036396">
    <property type="entry name" value="Cyt_P450_sf"/>
</dbReference>
<dbReference type="GO" id="GO:0043386">
    <property type="term" value="P:mycotoxin biosynthetic process"/>
    <property type="evidence" value="ECO:0007669"/>
    <property type="project" value="UniProtKB-ARBA"/>
</dbReference>
<name>A0A1F5LKL5_PENAI</name>
<evidence type="ECO:0000256" key="2">
    <source>
        <dbReference type="ARBA" id="ARBA00010617"/>
    </source>
</evidence>
<evidence type="ECO:0000313" key="11">
    <source>
        <dbReference type="Proteomes" id="UP000177622"/>
    </source>
</evidence>
<dbReference type="EMBL" id="LXJU01000007">
    <property type="protein sequence ID" value="OGE53646.1"/>
    <property type="molecule type" value="Genomic_DNA"/>
</dbReference>
<dbReference type="CDD" id="cd11062">
    <property type="entry name" value="CYP58-like"/>
    <property type="match status" value="1"/>
</dbReference>
<evidence type="ECO:0000256" key="3">
    <source>
        <dbReference type="ARBA" id="ARBA00022617"/>
    </source>
</evidence>
<evidence type="ECO:0000256" key="9">
    <source>
        <dbReference type="SAM" id="Phobius"/>
    </source>
</evidence>
<keyword evidence="9" id="KW-1133">Transmembrane helix</keyword>
<protein>
    <recommendedName>
        <fullName evidence="12">Cytochrome P450</fullName>
    </recommendedName>
</protein>
<dbReference type="InterPro" id="IPR001128">
    <property type="entry name" value="Cyt_P450"/>
</dbReference>
<comment type="similarity">
    <text evidence="2">Belongs to the cytochrome P450 family.</text>
</comment>
<evidence type="ECO:0000256" key="6">
    <source>
        <dbReference type="ARBA" id="ARBA00023004"/>
    </source>
</evidence>
<keyword evidence="3 8" id="KW-0349">Heme</keyword>
<keyword evidence="6 8" id="KW-0408">Iron</keyword>
<dbReference type="PRINTS" id="PR00463">
    <property type="entry name" value="EP450I"/>
</dbReference>
<dbReference type="Gene3D" id="1.10.630.10">
    <property type="entry name" value="Cytochrome P450"/>
    <property type="match status" value="1"/>
</dbReference>
<dbReference type="GO" id="GO:0005506">
    <property type="term" value="F:iron ion binding"/>
    <property type="evidence" value="ECO:0007669"/>
    <property type="project" value="InterPro"/>
</dbReference>
<dbReference type="RefSeq" id="XP_022489084.1">
    <property type="nucleotide sequence ID" value="XM_022630839.1"/>
</dbReference>
<organism evidence="10 11">
    <name type="scientific">Penicillium arizonense</name>
    <dbReference type="NCBI Taxonomy" id="1835702"/>
    <lineage>
        <taxon>Eukaryota</taxon>
        <taxon>Fungi</taxon>
        <taxon>Dikarya</taxon>
        <taxon>Ascomycota</taxon>
        <taxon>Pezizomycotina</taxon>
        <taxon>Eurotiomycetes</taxon>
        <taxon>Eurotiomycetidae</taxon>
        <taxon>Eurotiales</taxon>
        <taxon>Aspergillaceae</taxon>
        <taxon>Penicillium</taxon>
    </lineage>
</organism>
<keyword evidence="7" id="KW-0503">Monooxygenase</keyword>
<evidence type="ECO:0008006" key="12">
    <source>
        <dbReference type="Google" id="ProtNLM"/>
    </source>
</evidence>
<accession>A0A1F5LKL5</accession>
<evidence type="ECO:0000256" key="5">
    <source>
        <dbReference type="ARBA" id="ARBA00023002"/>
    </source>
</evidence>
<evidence type="ECO:0000256" key="4">
    <source>
        <dbReference type="ARBA" id="ARBA00022723"/>
    </source>
</evidence>
<dbReference type="PANTHER" id="PTHR24305">
    <property type="entry name" value="CYTOCHROME P450"/>
    <property type="match status" value="1"/>
</dbReference>
<dbReference type="PANTHER" id="PTHR24305:SF157">
    <property type="entry name" value="N-ACETYLTRYPTOPHAN 6-HYDROXYLASE IVOC-RELATED"/>
    <property type="match status" value="1"/>
</dbReference>
<sequence>MKEYQAYFYAFSLCILFYIGTVLLYRLVLSPLAKFPGPRLAAATHLYETYFQIIKGGTFTWHINDLHNQYGPVVRISPWEIHIKDPDYYNTVYAGPGKRRNKDPLFSCVRYPKSIFSLNSYKSHRPWRRLLGHFLEKGAILELEPVVRANTLSLCKHFAAAVKSNEALELYTAFHCYTSDTLSQHAFGHDLGFHYLDEPQLANNWKTRMNSTFQFSRLFRHLYLESDIAHLIPRSVSLAVPQYAPVYSIEQDVKLRVQQMIDEYDQWEVEAQSTSHAAERPFLKTSNAIYPAILANPDVPLLEKSHSLLEDDAIFLMLAGTDAPSQTIAMTMFHILDNPTIYQRLKEELFAAIPDVTATPNMDRLEQIPYLTATIREGLRLASVVTTRLPRSALDEVLRYRQWYIPAGTFISTSTYFILRDPEIFREPDKFLPERWLLKPEELRNLEKYLVPALKGTLGCLGQQYVSPMAVRREL</sequence>
<dbReference type="GO" id="GO:0020037">
    <property type="term" value="F:heme binding"/>
    <property type="evidence" value="ECO:0007669"/>
    <property type="project" value="InterPro"/>
</dbReference>
<dbReference type="InterPro" id="IPR002401">
    <property type="entry name" value="Cyt_P450_E_grp-I"/>
</dbReference>
<keyword evidence="9" id="KW-0472">Membrane</keyword>
<keyword evidence="11" id="KW-1185">Reference proteome</keyword>
<dbReference type="Pfam" id="PF00067">
    <property type="entry name" value="p450"/>
    <property type="match status" value="1"/>
</dbReference>
<dbReference type="Proteomes" id="UP000177622">
    <property type="component" value="Unassembled WGS sequence"/>
</dbReference>
<gene>
    <name evidence="10" type="ORF">PENARI_c007G03325</name>
</gene>
<evidence type="ECO:0000313" key="10">
    <source>
        <dbReference type="EMBL" id="OGE53646.1"/>
    </source>
</evidence>
<reference evidence="10 11" key="1">
    <citation type="journal article" date="2016" name="Sci. Rep.">
        <title>Penicillium arizonense, a new, genome sequenced fungal species, reveals a high chemical diversity in secreted metabolites.</title>
        <authorList>
            <person name="Grijseels S."/>
            <person name="Nielsen J.C."/>
            <person name="Randelovic M."/>
            <person name="Nielsen J."/>
            <person name="Nielsen K.F."/>
            <person name="Workman M."/>
            <person name="Frisvad J.C."/>
        </authorList>
    </citation>
    <scope>NUCLEOTIDE SEQUENCE [LARGE SCALE GENOMIC DNA]</scope>
    <source>
        <strain evidence="10 11">CBS 141311</strain>
    </source>
</reference>
<dbReference type="STRING" id="1835702.A0A1F5LKL5"/>